<keyword evidence="1" id="KW-0472">Membrane</keyword>
<dbReference type="GeneID" id="300115249"/>
<dbReference type="EMBL" id="CP031742">
    <property type="protein sequence ID" value="AXQ55569.1"/>
    <property type="molecule type" value="Genomic_DNA"/>
</dbReference>
<dbReference type="RefSeq" id="WP_117349438.1">
    <property type="nucleotide sequence ID" value="NZ_CP031742.1"/>
</dbReference>
<evidence type="ECO:0000313" key="3">
    <source>
        <dbReference type="Proteomes" id="UP000259636"/>
    </source>
</evidence>
<dbReference type="AlphaFoldDB" id="A0A385DBY4"/>
<feature type="transmembrane region" description="Helical" evidence="1">
    <location>
        <begin position="21"/>
        <end position="42"/>
    </location>
</feature>
<evidence type="ECO:0000313" key="2">
    <source>
        <dbReference type="EMBL" id="AXQ55569.1"/>
    </source>
</evidence>
<dbReference type="Pfam" id="PF19862">
    <property type="entry name" value="DUF6336"/>
    <property type="match status" value="1"/>
</dbReference>
<feature type="transmembrane region" description="Helical" evidence="1">
    <location>
        <begin position="92"/>
        <end position="114"/>
    </location>
</feature>
<evidence type="ECO:0000256" key="1">
    <source>
        <dbReference type="SAM" id="Phobius"/>
    </source>
</evidence>
<gene>
    <name evidence="2" type="ORF">D0C37_13770</name>
</gene>
<protein>
    <submittedName>
        <fullName evidence="2">Uncharacterized protein</fullName>
    </submittedName>
</protein>
<organism evidence="2 3">
    <name type="scientific">Streptomyces koyangensis</name>
    <dbReference type="NCBI Taxonomy" id="188770"/>
    <lineage>
        <taxon>Bacteria</taxon>
        <taxon>Bacillati</taxon>
        <taxon>Actinomycetota</taxon>
        <taxon>Actinomycetes</taxon>
        <taxon>Kitasatosporales</taxon>
        <taxon>Streptomycetaceae</taxon>
        <taxon>Streptomyces</taxon>
        <taxon>Streptomyces aurantiacus group</taxon>
    </lineage>
</organism>
<sequence>MARARTVIEPRLTLRQVIVRGALYGVASVIVCAVVAVCVPGHEDRVSFLHRTGFVAVVCVVVFLLHGVGFWQGDDIRRLRDWRTAEGTLGNYAVMVPAIVRCGMLALVLAPGAFGLANLAQVLGGWIYP</sequence>
<keyword evidence="1" id="KW-0812">Transmembrane</keyword>
<dbReference type="KEGG" id="sky:D0C37_13770"/>
<name>A0A385DBY4_9ACTN</name>
<reference evidence="2 3" key="1">
    <citation type="submission" date="2018-08" db="EMBL/GenBank/DDBJ databases">
        <authorList>
            <person name="Ferrada E.E."/>
            <person name="Latorre B.A."/>
        </authorList>
    </citation>
    <scope>NUCLEOTIDE SEQUENCE [LARGE SCALE GENOMIC DNA]</scope>
    <source>
        <strain evidence="2 3">VK-A60T</strain>
    </source>
</reference>
<proteinExistence type="predicted"/>
<dbReference type="InterPro" id="IPR046299">
    <property type="entry name" value="DUF6336"/>
</dbReference>
<feature type="transmembrane region" description="Helical" evidence="1">
    <location>
        <begin position="48"/>
        <end position="71"/>
    </location>
</feature>
<accession>A0A385DBY4</accession>
<keyword evidence="1" id="KW-1133">Transmembrane helix</keyword>
<dbReference type="Proteomes" id="UP000259636">
    <property type="component" value="Chromosome"/>
</dbReference>